<feature type="domain" description="N-acetyltransferase" evidence="5">
    <location>
        <begin position="3"/>
        <end position="152"/>
    </location>
</feature>
<feature type="active site" description="Proton donor" evidence="4">
    <location>
        <position position="128"/>
    </location>
</feature>
<dbReference type="Pfam" id="PF13530">
    <property type="entry name" value="SCP2_2"/>
    <property type="match status" value="1"/>
</dbReference>
<keyword evidence="7" id="KW-1185">Reference proteome</keyword>
<evidence type="ECO:0000256" key="4">
    <source>
        <dbReference type="HAMAP-Rule" id="MF_01812"/>
    </source>
</evidence>
<dbReference type="Pfam" id="PF17668">
    <property type="entry name" value="Acetyltransf_17"/>
    <property type="match status" value="1"/>
</dbReference>
<keyword evidence="3 4" id="KW-0012">Acyltransferase</keyword>
<dbReference type="InterPro" id="IPR000182">
    <property type="entry name" value="GNAT_dom"/>
</dbReference>
<dbReference type="PROSITE" id="PS51186">
    <property type="entry name" value="GNAT"/>
    <property type="match status" value="1"/>
</dbReference>
<evidence type="ECO:0000313" key="6">
    <source>
        <dbReference type="EMBL" id="WSB71281.1"/>
    </source>
</evidence>
<dbReference type="PANTHER" id="PTHR37817">
    <property type="entry name" value="N-ACETYLTRANSFERASE EIS"/>
    <property type="match status" value="1"/>
</dbReference>
<sequence>MATELRDLRDVEWDGWADTLDLAFGGLPLPPEERALRRELTETGRSFGVWDDGARDDGGWVATAGSFSFGLTVPGGAEVPVAGVSMVSVQPTHRRRGLLRSMMRHQLADVRERGEPLAALTASEPAIYGRFGYGPAAQDMQLTVDTVRLPAPGLPGVDGVRLRLVDPAAAVADCERVYARLVPARPGMLARRPGWERIPVLDDPGKRDGAGVLQCVLAEVDGEVRGYARFAVKPGRDHAGPSGTVRVRDVEALDPVGYAALWRFLFGIDLTSSVAVSTRPVDDALLHLVPDMRRCGIRLDESLFVRPVEVGAALAARTYRTPVDVVLEVTDPFCPWNEGRWRLSGDAAGASCARTADPAELALSVRELGSAYLGGFSLSSLAAAGRVRELRPGALVAASVAFGSDVAPWLPHGF</sequence>
<dbReference type="InterPro" id="IPR025559">
    <property type="entry name" value="Eis_dom"/>
</dbReference>
<keyword evidence="2 4" id="KW-0808">Transferase</keyword>
<protein>
    <submittedName>
        <fullName evidence="6">GNAT family N-acetyltransferase</fullName>
    </submittedName>
</protein>
<proteinExistence type="inferred from homology"/>
<name>A0ABZ1FLJ8_9ACTN</name>
<dbReference type="CDD" id="cd04301">
    <property type="entry name" value="NAT_SF"/>
    <property type="match status" value="1"/>
</dbReference>
<evidence type="ECO:0000256" key="1">
    <source>
        <dbReference type="ARBA" id="ARBA00009213"/>
    </source>
</evidence>
<evidence type="ECO:0000256" key="2">
    <source>
        <dbReference type="ARBA" id="ARBA00022679"/>
    </source>
</evidence>
<organism evidence="6 7">
    <name type="scientific">Streptomyces decoyicus</name>
    <dbReference type="NCBI Taxonomy" id="249567"/>
    <lineage>
        <taxon>Bacteria</taxon>
        <taxon>Bacillati</taxon>
        <taxon>Actinomycetota</taxon>
        <taxon>Actinomycetes</taxon>
        <taxon>Kitasatosporales</taxon>
        <taxon>Streptomycetaceae</taxon>
        <taxon>Streptomyces</taxon>
    </lineage>
</organism>
<feature type="active site" description="Proton acceptor; via carboxylate" evidence="4">
    <location>
        <position position="414"/>
    </location>
</feature>
<feature type="binding site" evidence="4">
    <location>
        <begin position="123"/>
        <end position="124"/>
    </location>
    <ligand>
        <name>acetyl-CoA</name>
        <dbReference type="ChEBI" id="CHEBI:57288"/>
    </ligand>
</feature>
<evidence type="ECO:0000313" key="7">
    <source>
        <dbReference type="Proteomes" id="UP001344251"/>
    </source>
</evidence>
<dbReference type="RefSeq" id="WP_326620873.1">
    <property type="nucleotide sequence ID" value="NZ_CP109106.1"/>
</dbReference>
<dbReference type="InterPro" id="IPR051554">
    <property type="entry name" value="Acetyltransferase_Eis"/>
</dbReference>
<evidence type="ECO:0000259" key="5">
    <source>
        <dbReference type="PROSITE" id="PS51186"/>
    </source>
</evidence>
<dbReference type="EMBL" id="CP109106">
    <property type="protein sequence ID" value="WSB71281.1"/>
    <property type="molecule type" value="Genomic_DNA"/>
</dbReference>
<evidence type="ECO:0000256" key="3">
    <source>
        <dbReference type="ARBA" id="ARBA00023315"/>
    </source>
</evidence>
<dbReference type="SUPFAM" id="SSF55729">
    <property type="entry name" value="Acyl-CoA N-acyltransferases (Nat)"/>
    <property type="match status" value="1"/>
</dbReference>
<dbReference type="NCBIfam" id="NF002367">
    <property type="entry name" value="PRK01346.1-4"/>
    <property type="match status" value="1"/>
</dbReference>
<dbReference type="InterPro" id="IPR036527">
    <property type="entry name" value="SCP2_sterol-bd_dom_sf"/>
</dbReference>
<feature type="binding site" evidence="4">
    <location>
        <begin position="95"/>
        <end position="100"/>
    </location>
    <ligand>
        <name>acetyl-CoA</name>
        <dbReference type="ChEBI" id="CHEBI:57288"/>
    </ligand>
</feature>
<dbReference type="Gene3D" id="3.30.1050.10">
    <property type="entry name" value="SCP2 sterol-binding domain"/>
    <property type="match status" value="1"/>
</dbReference>
<dbReference type="Gene3D" id="3.40.630.30">
    <property type="match status" value="2"/>
</dbReference>
<comment type="similarity">
    <text evidence="1 4">Belongs to the acetyltransferase Eis family.</text>
</comment>
<dbReference type="InterPro" id="IPR016181">
    <property type="entry name" value="Acyl_CoA_acyltransferase"/>
</dbReference>
<feature type="binding site" evidence="4">
    <location>
        <begin position="87"/>
        <end position="89"/>
    </location>
    <ligand>
        <name>acetyl-CoA</name>
        <dbReference type="ChEBI" id="CHEBI:57288"/>
    </ligand>
</feature>
<gene>
    <name evidence="6" type="ORF">OG863_26885</name>
</gene>
<dbReference type="Pfam" id="PF13527">
    <property type="entry name" value="Acetyltransf_9"/>
    <property type="match status" value="1"/>
</dbReference>
<dbReference type="PANTHER" id="PTHR37817:SF1">
    <property type="entry name" value="N-ACETYLTRANSFERASE EIS"/>
    <property type="match status" value="1"/>
</dbReference>
<accession>A0ABZ1FLJ8</accession>
<dbReference type="SUPFAM" id="SSF55718">
    <property type="entry name" value="SCP-like"/>
    <property type="match status" value="1"/>
</dbReference>
<comment type="subunit">
    <text evidence="4">Homohexamer; trimer of dimers.</text>
</comment>
<dbReference type="Proteomes" id="UP001344251">
    <property type="component" value="Chromosome"/>
</dbReference>
<dbReference type="InterPro" id="IPR022902">
    <property type="entry name" value="NAcTrfase_Eis"/>
</dbReference>
<dbReference type="InterPro" id="IPR041380">
    <property type="entry name" value="Acetyltransf_17"/>
</dbReference>
<dbReference type="HAMAP" id="MF_01812">
    <property type="entry name" value="Eis"/>
    <property type="match status" value="1"/>
</dbReference>
<reference evidence="6 7" key="1">
    <citation type="submission" date="2022-10" db="EMBL/GenBank/DDBJ databases">
        <title>The complete genomes of actinobacterial strains from the NBC collection.</title>
        <authorList>
            <person name="Joergensen T.S."/>
            <person name="Alvarez Arevalo M."/>
            <person name="Sterndorff E.B."/>
            <person name="Faurdal D."/>
            <person name="Vuksanovic O."/>
            <person name="Mourched A.-S."/>
            <person name="Charusanti P."/>
            <person name="Shaw S."/>
            <person name="Blin K."/>
            <person name="Weber T."/>
        </authorList>
    </citation>
    <scope>NUCLEOTIDE SEQUENCE [LARGE SCALE GENOMIC DNA]</scope>
    <source>
        <strain evidence="6 7">NBC 01774</strain>
    </source>
</reference>